<dbReference type="EMBL" id="GADI01005510">
    <property type="protein sequence ID" value="JAA68298.1"/>
    <property type="molecule type" value="mRNA"/>
</dbReference>
<protein>
    <submittedName>
        <fullName evidence="2">Putative sodium/potassium-transporting atpase subunit beta-2</fullName>
    </submittedName>
</protein>
<sequence length="129" mass="13719">MGSREKKAGLVFVGVQRMGEVAEAQVLSISPRKLVVCEVLVDVVNPMLPGVLAVGPAVDECAVTPYRPADLDESSTRDPARRLPRLTCQQRSPEAGCVEPCLMSESDNNKSPTFSLLSSPATVVSPPLT</sequence>
<dbReference type="AlphaFoldDB" id="A0A0K8RBS2"/>
<evidence type="ECO:0000256" key="1">
    <source>
        <dbReference type="SAM" id="MobiDB-lite"/>
    </source>
</evidence>
<evidence type="ECO:0000313" key="2">
    <source>
        <dbReference type="EMBL" id="JAA68298.1"/>
    </source>
</evidence>
<name>A0A0K8RBS2_IXORI</name>
<accession>A0A0K8RBS2</accession>
<feature type="compositionally biased region" description="Polar residues" evidence="1">
    <location>
        <begin position="107"/>
        <end position="122"/>
    </location>
</feature>
<organism evidence="2">
    <name type="scientific">Ixodes ricinus</name>
    <name type="common">Common tick</name>
    <name type="synonym">Acarus ricinus</name>
    <dbReference type="NCBI Taxonomy" id="34613"/>
    <lineage>
        <taxon>Eukaryota</taxon>
        <taxon>Metazoa</taxon>
        <taxon>Ecdysozoa</taxon>
        <taxon>Arthropoda</taxon>
        <taxon>Chelicerata</taxon>
        <taxon>Arachnida</taxon>
        <taxon>Acari</taxon>
        <taxon>Parasitiformes</taxon>
        <taxon>Ixodida</taxon>
        <taxon>Ixodoidea</taxon>
        <taxon>Ixodidae</taxon>
        <taxon>Ixodinae</taxon>
        <taxon>Ixodes</taxon>
    </lineage>
</organism>
<feature type="region of interest" description="Disordered" evidence="1">
    <location>
        <begin position="107"/>
        <end position="129"/>
    </location>
</feature>
<reference evidence="2" key="1">
    <citation type="submission" date="2012-12" db="EMBL/GenBank/DDBJ databases">
        <title>Identification and characterization of a phenylalanine ammonia-lyase gene family in Isatis indigotica Fort.</title>
        <authorList>
            <person name="Liu Q."/>
            <person name="Chen J."/>
            <person name="Zhou X."/>
            <person name="Di P."/>
            <person name="Xiao Y."/>
            <person name="Xuan H."/>
            <person name="Zhang L."/>
            <person name="Chen W."/>
        </authorList>
    </citation>
    <scope>NUCLEOTIDE SEQUENCE</scope>
    <source>
        <tissue evidence="2">Salivary gland</tissue>
    </source>
</reference>
<proteinExistence type="evidence at transcript level"/>